<evidence type="ECO:0000313" key="4">
    <source>
        <dbReference type="EMBL" id="PHP68496.1"/>
    </source>
</evidence>
<evidence type="ECO:0008006" key="6">
    <source>
        <dbReference type="Google" id="ProtNLM"/>
    </source>
</evidence>
<feature type="compositionally biased region" description="Low complexity" evidence="2">
    <location>
        <begin position="84"/>
        <end position="96"/>
    </location>
</feature>
<keyword evidence="3" id="KW-1133">Transmembrane helix</keyword>
<feature type="coiled-coil region" evidence="1">
    <location>
        <begin position="178"/>
        <end position="235"/>
    </location>
</feature>
<dbReference type="AlphaFoldDB" id="A0A2G1QSH9"/>
<reference evidence="4 5" key="1">
    <citation type="submission" date="2017-10" db="EMBL/GenBank/DDBJ databases">
        <title>Sedimentibacterium mangrovi gen. nov., sp. nov., a novel member of family Phyllobacteriacea isolated from mangrove sediment.</title>
        <authorList>
            <person name="Liao H."/>
            <person name="Tian Y."/>
        </authorList>
    </citation>
    <scope>NUCLEOTIDE SEQUENCE [LARGE SCALE GENOMIC DNA]</scope>
    <source>
        <strain evidence="4 5">X9-2-2</strain>
    </source>
</reference>
<comment type="caution">
    <text evidence="4">The sequence shown here is derived from an EMBL/GenBank/DDBJ whole genome shotgun (WGS) entry which is preliminary data.</text>
</comment>
<dbReference type="RefSeq" id="WP_099302591.1">
    <property type="nucleotide sequence ID" value="NZ_PDVP01000001.1"/>
</dbReference>
<evidence type="ECO:0000256" key="3">
    <source>
        <dbReference type="SAM" id="Phobius"/>
    </source>
</evidence>
<feature type="compositionally biased region" description="Low complexity" evidence="2">
    <location>
        <begin position="35"/>
        <end position="49"/>
    </location>
</feature>
<feature type="transmembrane region" description="Helical" evidence="3">
    <location>
        <begin position="142"/>
        <end position="164"/>
    </location>
</feature>
<accession>A0A2G1QSH9</accession>
<organism evidence="4 5">
    <name type="scientific">Zhengella mangrovi</name>
    <dbReference type="NCBI Taxonomy" id="1982044"/>
    <lineage>
        <taxon>Bacteria</taxon>
        <taxon>Pseudomonadati</taxon>
        <taxon>Pseudomonadota</taxon>
        <taxon>Alphaproteobacteria</taxon>
        <taxon>Hyphomicrobiales</taxon>
        <taxon>Notoacmeibacteraceae</taxon>
        <taxon>Zhengella</taxon>
    </lineage>
</organism>
<evidence type="ECO:0000313" key="5">
    <source>
        <dbReference type="Proteomes" id="UP000221168"/>
    </source>
</evidence>
<keyword evidence="1" id="KW-0175">Coiled coil</keyword>
<keyword evidence="3" id="KW-0812">Transmembrane</keyword>
<gene>
    <name evidence="4" type="ORF">CSC94_00355</name>
</gene>
<protein>
    <recommendedName>
        <fullName evidence="6">Phage tail protein</fullName>
    </recommendedName>
</protein>
<sequence length="511" mass="51587">MAKKPDQRHSKDKRDPVTIDLDAKDVKRIEEEAPETSSETEAVAEANAALDTEPTQPVATEATEETGQSGEAVADETAEGMEAGGADSAAQAAVEEAQVEEDGAAVDKPEETPADEPAGTAKQPGGYDRPDPEPAPRRSGGAGALAGGVIGAVVTLAVAGGAWYTGVLPQSGKTGAAVEQQASEIASLRSQIEAIKAEAGKAAVPADQPDLSGDLETLRGQIADLTKSLKTVTDEVAVLGSASGGQDNGQAAALAQRLTGIEEQVSALSGKVSDAAGSFDEQAAAALVEQKTAPLAESVQQAQAAANSAQSAVSGLAEKVTGLETSVKSLGDKLAQDSGQADVARAIAATALKSAIDRGQPFMTELETFTSVNGGGEAVDALRTMAASGVPTRATLAGEADDAAYAMIEATQALPENAGFLDRLSASARSLVKSRPVGTPEGDRPADIAARMVSAVQSGDYGKALAEYDTLPDAAKAAGKGFAAKLKARMEADRLVDEVLSSSLKAAGQKG</sequence>
<keyword evidence="5" id="KW-1185">Reference proteome</keyword>
<feature type="compositionally biased region" description="Basic and acidic residues" evidence="2">
    <location>
        <begin position="1"/>
        <end position="31"/>
    </location>
</feature>
<name>A0A2G1QSH9_9HYPH</name>
<dbReference type="Gene3D" id="1.10.287.1490">
    <property type="match status" value="1"/>
</dbReference>
<evidence type="ECO:0000256" key="2">
    <source>
        <dbReference type="SAM" id="MobiDB-lite"/>
    </source>
</evidence>
<dbReference type="OrthoDB" id="8480612at2"/>
<feature type="region of interest" description="Disordered" evidence="2">
    <location>
        <begin position="1"/>
        <end position="142"/>
    </location>
</feature>
<dbReference type="Proteomes" id="UP000221168">
    <property type="component" value="Unassembled WGS sequence"/>
</dbReference>
<evidence type="ECO:0000256" key="1">
    <source>
        <dbReference type="SAM" id="Coils"/>
    </source>
</evidence>
<dbReference type="EMBL" id="PDVP01000001">
    <property type="protein sequence ID" value="PHP68496.1"/>
    <property type="molecule type" value="Genomic_DNA"/>
</dbReference>
<keyword evidence="3" id="KW-0472">Membrane</keyword>
<proteinExistence type="predicted"/>